<sequence length="701" mass="77684">MPRKTPIDRYRNIGISAHIDAGKTTTTERILFYTGVNHKIGEVHNGAATMDWMEQEQERGITITSAATTAFWKGMAGNYPEHRINIIDTPGHVDFTIEVERSMRVLDGACMVYDSVGGVQPQSETVWRQANKYKVPRIAFVNKMDRVGADFFRVQRQIGERLKGVAVPMQIPVGAEDHFQGVIDLVKMKAIIWDEASQGVLFEYQEIPENLLATAEEWREKMIEAAADANEALMDKYIGGEEISEDEIKAAIRSRTLRSEIVPMFCGSAFKNKGVQAMLDAVIDYLPSPADVPAIMGVDEYDKEAERHPTDEDPFSALAFKIMTDPFVGQLIFFRVYSGVVNSGDTVYNAIKEKKERLGRILQMHANERQEIKEVRAGDIAAAVGLKEATTGDTLCDPAHPIILERMIFPEPVISQAVEPKTKPDQEKMGIALNRLAQEDPSFRVQTDEESGQTIISGMGELHLEILVDRMRREFGVEATVGKPQVAYRETIRIPVEDIEGKFVKQSGGRGQYGHVVLKLEPQKPGTGYEFVDAIKGGVVPREYIPAVDKGVQETLKAGVLAGYPVVDVKVTLTFGSYHDVDSNENAFRMAGSMAFKDGMRKAKPVLLEPMMAVEVETPEDFMGNVMGDLSSRRGIVQGMEDIAGGGGKLVRAEVPLAEMFGYSTTLRSLTQGRATYTMEFKHYSETPNNVAEAIVNSKSK</sequence>
<dbReference type="EMBL" id="NBTZ01000111">
    <property type="protein sequence ID" value="OTP70220.1"/>
    <property type="molecule type" value="Genomic_DNA"/>
</dbReference>
<keyword evidence="4 8" id="KW-0251">Elongation factor</keyword>
<evidence type="ECO:0000256" key="2">
    <source>
        <dbReference type="ARBA" id="ARBA00017872"/>
    </source>
</evidence>
<dbReference type="InterPro" id="IPR004161">
    <property type="entry name" value="EFTu-like_2"/>
</dbReference>
<evidence type="ECO:0000259" key="9">
    <source>
        <dbReference type="PROSITE" id="PS51722"/>
    </source>
</evidence>
<keyword evidence="6 8" id="KW-0342">GTP-binding</keyword>
<dbReference type="FunFam" id="3.30.70.240:FF:000001">
    <property type="entry name" value="Elongation factor G"/>
    <property type="match status" value="1"/>
</dbReference>
<dbReference type="RefSeq" id="WP_061998705.1">
    <property type="nucleotide sequence ID" value="NZ_MSRG01000028.1"/>
</dbReference>
<gene>
    <name evidence="8" type="primary">fusA</name>
    <name evidence="11" type="ORF">PAMC26510_23440</name>
    <name evidence="10" type="ORF">PAMC26577_28305</name>
</gene>
<dbReference type="InterPro" id="IPR005517">
    <property type="entry name" value="Transl_elong_EFG/EF2_IV"/>
</dbReference>
<dbReference type="CDD" id="cd16262">
    <property type="entry name" value="EFG_III"/>
    <property type="match status" value="1"/>
</dbReference>
<evidence type="ECO:0000256" key="8">
    <source>
        <dbReference type="HAMAP-Rule" id="MF_00054"/>
    </source>
</evidence>
<dbReference type="GO" id="GO:0032790">
    <property type="term" value="P:ribosome disassembly"/>
    <property type="evidence" value="ECO:0007669"/>
    <property type="project" value="TreeGrafter"/>
</dbReference>
<dbReference type="SUPFAM" id="SSF50447">
    <property type="entry name" value="Translation proteins"/>
    <property type="match status" value="1"/>
</dbReference>
<dbReference type="NCBIfam" id="NF009381">
    <property type="entry name" value="PRK12740.1-5"/>
    <property type="match status" value="1"/>
</dbReference>
<reference evidence="10 13" key="2">
    <citation type="submission" date="2017-03" db="EMBL/GenBank/DDBJ databases">
        <title>Genome analysis of strain PAMC 26577.</title>
        <authorList>
            <person name="Oh H.-M."/>
            <person name="Yang J.-A."/>
        </authorList>
    </citation>
    <scope>NUCLEOTIDE SEQUENCE [LARGE SCALE GENOMIC DNA]</scope>
    <source>
        <strain evidence="10 13">PAMC 26577</strain>
    </source>
</reference>
<dbReference type="EMBL" id="NBTY01000127">
    <property type="protein sequence ID" value="OTP71366.1"/>
    <property type="molecule type" value="Genomic_DNA"/>
</dbReference>
<dbReference type="SUPFAM" id="SSF54211">
    <property type="entry name" value="Ribosomal protein S5 domain 2-like"/>
    <property type="match status" value="1"/>
</dbReference>
<dbReference type="Pfam" id="PF03764">
    <property type="entry name" value="EFG_IV"/>
    <property type="match status" value="1"/>
</dbReference>
<dbReference type="Proteomes" id="UP000194546">
    <property type="component" value="Unassembled WGS sequence"/>
</dbReference>
<evidence type="ECO:0000256" key="3">
    <source>
        <dbReference type="ARBA" id="ARBA00022741"/>
    </source>
</evidence>
<dbReference type="Gene3D" id="3.30.70.870">
    <property type="entry name" value="Elongation Factor G (Translational Gtpase), domain 3"/>
    <property type="match status" value="1"/>
</dbReference>
<dbReference type="PROSITE" id="PS51722">
    <property type="entry name" value="G_TR_2"/>
    <property type="match status" value="1"/>
</dbReference>
<dbReference type="InterPro" id="IPR035649">
    <property type="entry name" value="EFG_V"/>
</dbReference>
<dbReference type="FunFam" id="3.30.230.10:FF:000003">
    <property type="entry name" value="Elongation factor G"/>
    <property type="match status" value="1"/>
</dbReference>
<dbReference type="CDD" id="cd01434">
    <property type="entry name" value="EFG_mtEFG1_IV"/>
    <property type="match status" value="1"/>
</dbReference>
<evidence type="ECO:0000313" key="11">
    <source>
        <dbReference type="EMBL" id="OTP71366.1"/>
    </source>
</evidence>
<feature type="binding site" evidence="8">
    <location>
        <begin position="142"/>
        <end position="145"/>
    </location>
    <ligand>
        <name>GTP</name>
        <dbReference type="ChEBI" id="CHEBI:37565"/>
    </ligand>
</feature>
<dbReference type="Gene3D" id="2.40.30.10">
    <property type="entry name" value="Translation factors"/>
    <property type="match status" value="1"/>
</dbReference>
<dbReference type="InterPro" id="IPR014721">
    <property type="entry name" value="Ribsml_uS5_D2-typ_fold_subgr"/>
</dbReference>
<dbReference type="PROSITE" id="PS00301">
    <property type="entry name" value="G_TR_1"/>
    <property type="match status" value="1"/>
</dbReference>
<dbReference type="Gene3D" id="3.40.50.300">
    <property type="entry name" value="P-loop containing nucleotide triphosphate hydrolases"/>
    <property type="match status" value="1"/>
</dbReference>
<evidence type="ECO:0000256" key="6">
    <source>
        <dbReference type="ARBA" id="ARBA00023134"/>
    </source>
</evidence>
<dbReference type="NCBIfam" id="TIGR00231">
    <property type="entry name" value="small_GTP"/>
    <property type="match status" value="1"/>
</dbReference>
<dbReference type="GO" id="GO:0005525">
    <property type="term" value="F:GTP binding"/>
    <property type="evidence" value="ECO:0007669"/>
    <property type="project" value="UniProtKB-UniRule"/>
</dbReference>
<dbReference type="Pfam" id="PF03144">
    <property type="entry name" value="GTP_EFTU_D2"/>
    <property type="match status" value="1"/>
</dbReference>
<dbReference type="CDD" id="cd01886">
    <property type="entry name" value="EF-G"/>
    <property type="match status" value="1"/>
</dbReference>
<dbReference type="InterPro" id="IPR000640">
    <property type="entry name" value="EFG_V-like"/>
</dbReference>
<evidence type="ECO:0000256" key="1">
    <source>
        <dbReference type="ARBA" id="ARBA00005870"/>
    </source>
</evidence>
<dbReference type="CDD" id="cd04088">
    <property type="entry name" value="EFG_mtEFG_II"/>
    <property type="match status" value="1"/>
</dbReference>
<evidence type="ECO:0000313" key="12">
    <source>
        <dbReference type="Proteomes" id="UP000194546"/>
    </source>
</evidence>
<dbReference type="InterPro" id="IPR009000">
    <property type="entry name" value="Transl_B-barrel_sf"/>
</dbReference>
<evidence type="ECO:0000256" key="5">
    <source>
        <dbReference type="ARBA" id="ARBA00022917"/>
    </source>
</evidence>
<comment type="subcellular location">
    <subcellularLocation>
        <location evidence="8">Cytoplasm</location>
    </subcellularLocation>
</comment>
<dbReference type="FunFam" id="3.40.50.300:FF:000029">
    <property type="entry name" value="Elongation factor G"/>
    <property type="match status" value="1"/>
</dbReference>
<dbReference type="SMART" id="SM00889">
    <property type="entry name" value="EFG_IV"/>
    <property type="match status" value="1"/>
</dbReference>
<dbReference type="Pfam" id="PF00009">
    <property type="entry name" value="GTP_EFTU"/>
    <property type="match status" value="1"/>
</dbReference>
<dbReference type="InterPro" id="IPR041095">
    <property type="entry name" value="EFG_II"/>
</dbReference>
<evidence type="ECO:0000256" key="4">
    <source>
        <dbReference type="ARBA" id="ARBA00022768"/>
    </source>
</evidence>
<organism evidence="11 12">
    <name type="scientific">Caballeronia sordidicola</name>
    <name type="common">Burkholderia sordidicola</name>
    <dbReference type="NCBI Taxonomy" id="196367"/>
    <lineage>
        <taxon>Bacteria</taxon>
        <taxon>Pseudomonadati</taxon>
        <taxon>Pseudomonadota</taxon>
        <taxon>Betaproteobacteria</taxon>
        <taxon>Burkholderiales</taxon>
        <taxon>Burkholderiaceae</taxon>
        <taxon>Caballeronia</taxon>
    </lineage>
</organism>
<dbReference type="GO" id="GO:0003746">
    <property type="term" value="F:translation elongation factor activity"/>
    <property type="evidence" value="ECO:0007669"/>
    <property type="project" value="UniProtKB-UniRule"/>
</dbReference>
<dbReference type="InterPro" id="IPR035647">
    <property type="entry name" value="EFG_III/V"/>
</dbReference>
<dbReference type="GO" id="GO:0005737">
    <property type="term" value="C:cytoplasm"/>
    <property type="evidence" value="ECO:0007669"/>
    <property type="project" value="UniProtKB-SubCell"/>
</dbReference>
<dbReference type="Pfam" id="PF14492">
    <property type="entry name" value="EFG_III"/>
    <property type="match status" value="1"/>
</dbReference>
<dbReference type="HAMAP" id="MF_00054_B">
    <property type="entry name" value="EF_G_EF_2_B"/>
    <property type="match status" value="1"/>
</dbReference>
<feature type="binding site" evidence="8">
    <location>
        <begin position="17"/>
        <end position="24"/>
    </location>
    <ligand>
        <name>GTP</name>
        <dbReference type="ChEBI" id="CHEBI:37565"/>
    </ligand>
</feature>
<comment type="function">
    <text evidence="7 8">Catalyzes the GTP-dependent ribosomal translocation step during translation elongation. During this step, the ribosome changes from the pre-translocational (PRE) to the post-translocational (POST) state as the newly formed A-site-bound peptidyl-tRNA and P-site-bound deacylated tRNA move to the P and E sites, respectively. Catalyzes the coordinated movement of the two tRNA molecules, the mRNA and conformational changes in the ribosome.</text>
</comment>
<dbReference type="InterPro" id="IPR004540">
    <property type="entry name" value="Transl_elong_EFG/EF2"/>
</dbReference>
<dbReference type="PANTHER" id="PTHR43261:SF1">
    <property type="entry name" value="RIBOSOME-RELEASING FACTOR 2, MITOCHONDRIAL"/>
    <property type="match status" value="1"/>
</dbReference>
<dbReference type="SUPFAM" id="SSF54980">
    <property type="entry name" value="EF-G C-terminal domain-like"/>
    <property type="match status" value="2"/>
</dbReference>
<keyword evidence="8" id="KW-0963">Cytoplasm</keyword>
<comment type="caution">
    <text evidence="11">The sequence shown here is derived from an EMBL/GenBank/DDBJ whole genome shotgun (WGS) entry which is preliminary data.</text>
</comment>
<dbReference type="InterPro" id="IPR031157">
    <property type="entry name" value="G_TR_CS"/>
</dbReference>
<dbReference type="Gene3D" id="3.30.230.10">
    <property type="match status" value="1"/>
</dbReference>
<comment type="similarity">
    <text evidence="1 8">Belongs to the TRAFAC class translation factor GTPase superfamily. Classic translation factor GTPase family. EF-G/EF-2 subfamily.</text>
</comment>
<dbReference type="SUPFAM" id="SSF52540">
    <property type="entry name" value="P-loop containing nucleoside triphosphate hydrolases"/>
    <property type="match status" value="1"/>
</dbReference>
<evidence type="ECO:0000256" key="7">
    <source>
        <dbReference type="ARBA" id="ARBA00024731"/>
    </source>
</evidence>
<dbReference type="NCBIfam" id="TIGR00484">
    <property type="entry name" value="EF-G"/>
    <property type="match status" value="1"/>
</dbReference>
<name>A0A242MJ80_CABSO</name>
<dbReference type="InterPro" id="IPR000795">
    <property type="entry name" value="T_Tr_GTP-bd_dom"/>
</dbReference>
<keyword evidence="5 8" id="KW-0648">Protein biosynthesis</keyword>
<reference evidence="11 12" key="1">
    <citation type="submission" date="2017-03" db="EMBL/GenBank/DDBJ databases">
        <title>Genome analysis of strain PAMC 26510.</title>
        <authorList>
            <person name="Oh H.-M."/>
            <person name="Yang J.-A."/>
        </authorList>
    </citation>
    <scope>NUCLEOTIDE SEQUENCE [LARGE SCALE GENOMIC DNA]</scope>
    <source>
        <strain evidence="11 12">PAMC 26510</strain>
    </source>
</reference>
<dbReference type="InterPro" id="IPR027417">
    <property type="entry name" value="P-loop_NTPase"/>
</dbReference>
<accession>A0A242MJ80</accession>
<dbReference type="InterPro" id="IPR047872">
    <property type="entry name" value="EFG_IV"/>
</dbReference>
<dbReference type="PRINTS" id="PR00315">
    <property type="entry name" value="ELONGATNFCT"/>
</dbReference>
<dbReference type="Gene3D" id="3.30.70.240">
    <property type="match status" value="1"/>
</dbReference>
<protein>
    <recommendedName>
        <fullName evidence="2 8">Elongation factor G</fullName>
        <shortName evidence="8">EF-G</shortName>
    </recommendedName>
</protein>
<feature type="domain" description="Tr-type G" evidence="9">
    <location>
        <begin position="8"/>
        <end position="290"/>
    </location>
</feature>
<dbReference type="AlphaFoldDB" id="A0A242MJ80"/>
<dbReference type="InterPro" id="IPR005225">
    <property type="entry name" value="Small_GTP-bd"/>
</dbReference>
<feature type="binding site" evidence="8">
    <location>
        <begin position="88"/>
        <end position="92"/>
    </location>
    <ligand>
        <name>GTP</name>
        <dbReference type="ChEBI" id="CHEBI:37565"/>
    </ligand>
</feature>
<dbReference type="GO" id="GO:0003924">
    <property type="term" value="F:GTPase activity"/>
    <property type="evidence" value="ECO:0007669"/>
    <property type="project" value="InterPro"/>
</dbReference>
<evidence type="ECO:0000313" key="13">
    <source>
        <dbReference type="Proteomes" id="UP000195221"/>
    </source>
</evidence>
<dbReference type="GO" id="GO:0097216">
    <property type="term" value="F:guanosine tetraphosphate binding"/>
    <property type="evidence" value="ECO:0007669"/>
    <property type="project" value="UniProtKB-ARBA"/>
</dbReference>
<dbReference type="InterPro" id="IPR009022">
    <property type="entry name" value="EFG_III"/>
</dbReference>
<dbReference type="FunFam" id="3.30.70.870:FF:000001">
    <property type="entry name" value="Elongation factor G"/>
    <property type="match status" value="1"/>
</dbReference>
<evidence type="ECO:0000313" key="10">
    <source>
        <dbReference type="EMBL" id="OTP70220.1"/>
    </source>
</evidence>
<keyword evidence="3 8" id="KW-0547">Nucleotide-binding</keyword>
<dbReference type="FunFam" id="2.40.30.10:FF:000006">
    <property type="entry name" value="Elongation factor G"/>
    <property type="match status" value="1"/>
</dbReference>
<dbReference type="CDD" id="cd03713">
    <property type="entry name" value="EFG_mtEFG_C"/>
    <property type="match status" value="1"/>
</dbReference>
<dbReference type="Pfam" id="PF00679">
    <property type="entry name" value="EFG_C"/>
    <property type="match status" value="1"/>
</dbReference>
<dbReference type="PANTHER" id="PTHR43261">
    <property type="entry name" value="TRANSLATION ELONGATION FACTOR G-RELATED"/>
    <property type="match status" value="1"/>
</dbReference>
<dbReference type="InterPro" id="IPR020568">
    <property type="entry name" value="Ribosomal_Su5_D2-typ_SF"/>
</dbReference>
<dbReference type="Proteomes" id="UP000195221">
    <property type="component" value="Unassembled WGS sequence"/>
</dbReference>
<dbReference type="SMART" id="SM00838">
    <property type="entry name" value="EFG_C"/>
    <property type="match status" value="1"/>
</dbReference>
<proteinExistence type="inferred from homology"/>